<accession>A0A3T1D615</accession>
<evidence type="ECO:0000313" key="2">
    <source>
        <dbReference type="Proteomes" id="UP000289856"/>
    </source>
</evidence>
<dbReference type="Proteomes" id="UP000289856">
    <property type="component" value="Chromosome"/>
</dbReference>
<name>A0A3T1D615_9BACL</name>
<gene>
    <name evidence="1" type="ORF">KCTCHS21_28880</name>
</gene>
<reference evidence="1 2" key="1">
    <citation type="submission" date="2019-01" db="EMBL/GenBank/DDBJ databases">
        <title>Complete genome sequence of Cohnella hallensis HS21 isolated from Korean fir (Abies koreana) rhizospheric soil.</title>
        <authorList>
            <person name="Jiang L."/>
            <person name="Kang S.W."/>
            <person name="Kim S."/>
            <person name="Jung J."/>
            <person name="Kim C.Y."/>
            <person name="Kim D.H."/>
            <person name="Kim S.W."/>
            <person name="Lee J."/>
        </authorList>
    </citation>
    <scope>NUCLEOTIDE SEQUENCE [LARGE SCALE GENOMIC DNA]</scope>
    <source>
        <strain evidence="1 2">HS21</strain>
    </source>
</reference>
<dbReference type="KEGG" id="cohn:KCTCHS21_28880"/>
<proteinExistence type="predicted"/>
<dbReference type="AlphaFoldDB" id="A0A3T1D615"/>
<dbReference type="EMBL" id="AP019400">
    <property type="protein sequence ID" value="BBI33489.1"/>
    <property type="molecule type" value="Genomic_DNA"/>
</dbReference>
<evidence type="ECO:0000313" key="1">
    <source>
        <dbReference type="EMBL" id="BBI33489.1"/>
    </source>
</evidence>
<organism evidence="1 2">
    <name type="scientific">Cohnella abietis</name>
    <dbReference type="NCBI Taxonomy" id="2507935"/>
    <lineage>
        <taxon>Bacteria</taxon>
        <taxon>Bacillati</taxon>
        <taxon>Bacillota</taxon>
        <taxon>Bacilli</taxon>
        <taxon>Bacillales</taxon>
        <taxon>Paenibacillaceae</taxon>
        <taxon>Cohnella</taxon>
    </lineage>
</organism>
<protein>
    <submittedName>
        <fullName evidence="1">Uncharacterized protein</fullName>
    </submittedName>
</protein>
<keyword evidence="2" id="KW-1185">Reference proteome</keyword>
<sequence length="56" mass="6382">MVFLSLFCIWSKVAGQSVPNWNLSLPYLERDEVDSVLLFNGAPRGKDDFLNHNQLS</sequence>